<dbReference type="GO" id="GO:0097038">
    <property type="term" value="C:perinuclear endoplasmic reticulum"/>
    <property type="evidence" value="ECO:0007669"/>
    <property type="project" value="TreeGrafter"/>
</dbReference>
<sequence>MSDENQRVEREKKNYESHEFRVSLQSEMVDRSKYSIWSILRQCVDKELYRFTIPIVWNEPLSMLQRLAENLKYSNELLDKASESMAAIDRMKHVTAFLVSSTSIHSGRLSKPFNPLLGETYEHVSPEKKYRICCEQVSHHPPVSAYHAESIKLSNSAPKWKYYGSVLPHMKLNIL</sequence>
<evidence type="ECO:0000256" key="1">
    <source>
        <dbReference type="ARBA" id="ARBA00023121"/>
    </source>
</evidence>
<dbReference type="Proteomes" id="UP000276133">
    <property type="component" value="Unassembled WGS sequence"/>
</dbReference>
<dbReference type="GO" id="GO:0006869">
    <property type="term" value="P:lipid transport"/>
    <property type="evidence" value="ECO:0007669"/>
    <property type="project" value="UniProtKB-KW"/>
</dbReference>
<dbReference type="Gene3D" id="2.40.160.120">
    <property type="match status" value="1"/>
</dbReference>
<dbReference type="PANTHER" id="PTHR10972">
    <property type="entry name" value="OXYSTEROL-BINDING PROTEIN-RELATED"/>
    <property type="match status" value="1"/>
</dbReference>
<keyword evidence="3" id="KW-0445">Lipid transport</keyword>
<dbReference type="PROSITE" id="PS01013">
    <property type="entry name" value="OSBP"/>
    <property type="match status" value="1"/>
</dbReference>
<feature type="non-terminal residue" evidence="4">
    <location>
        <position position="175"/>
    </location>
</feature>
<dbReference type="EMBL" id="REGN01010802">
    <property type="protein sequence ID" value="RMZ98387.1"/>
    <property type="molecule type" value="Genomic_DNA"/>
</dbReference>
<dbReference type="AlphaFoldDB" id="A0A3M7PI94"/>
<evidence type="ECO:0000313" key="5">
    <source>
        <dbReference type="Proteomes" id="UP000276133"/>
    </source>
</evidence>
<keyword evidence="5" id="KW-1185">Reference proteome</keyword>
<dbReference type="GO" id="GO:0005886">
    <property type="term" value="C:plasma membrane"/>
    <property type="evidence" value="ECO:0007669"/>
    <property type="project" value="TreeGrafter"/>
</dbReference>
<comment type="caution">
    <text evidence="4">The sequence shown here is derived from an EMBL/GenBank/DDBJ whole genome shotgun (WGS) entry which is preliminary data.</text>
</comment>
<dbReference type="InterPro" id="IPR018494">
    <property type="entry name" value="Oxysterol-bd_CS"/>
</dbReference>
<dbReference type="Pfam" id="PF01237">
    <property type="entry name" value="Oxysterol_BP"/>
    <property type="match status" value="1"/>
</dbReference>
<comment type="similarity">
    <text evidence="2">Belongs to the OSBP family.</text>
</comment>
<dbReference type="GO" id="GO:0005829">
    <property type="term" value="C:cytosol"/>
    <property type="evidence" value="ECO:0007669"/>
    <property type="project" value="TreeGrafter"/>
</dbReference>
<dbReference type="STRING" id="10195.A0A3M7PI94"/>
<keyword evidence="1" id="KW-0446">Lipid-binding</keyword>
<reference evidence="4 5" key="1">
    <citation type="journal article" date="2018" name="Sci. Rep.">
        <title>Genomic signatures of local adaptation to the degree of environmental predictability in rotifers.</title>
        <authorList>
            <person name="Franch-Gras L."/>
            <person name="Hahn C."/>
            <person name="Garcia-Roger E.M."/>
            <person name="Carmona M.J."/>
            <person name="Serra M."/>
            <person name="Gomez A."/>
        </authorList>
    </citation>
    <scope>NUCLEOTIDE SEQUENCE [LARGE SCALE GENOMIC DNA]</scope>
    <source>
        <strain evidence="4">HYR1</strain>
    </source>
</reference>
<accession>A0A3M7PI94</accession>
<proteinExistence type="inferred from homology"/>
<evidence type="ECO:0000313" key="4">
    <source>
        <dbReference type="EMBL" id="RMZ98387.1"/>
    </source>
</evidence>
<gene>
    <name evidence="4" type="ORF">BpHYR1_019774</name>
</gene>
<dbReference type="InterPro" id="IPR037239">
    <property type="entry name" value="OSBP_sf"/>
</dbReference>
<evidence type="ECO:0000256" key="2">
    <source>
        <dbReference type="RuleBase" id="RU003844"/>
    </source>
</evidence>
<name>A0A3M7PI94_BRAPC</name>
<dbReference type="GO" id="GO:0032934">
    <property type="term" value="F:sterol binding"/>
    <property type="evidence" value="ECO:0007669"/>
    <property type="project" value="TreeGrafter"/>
</dbReference>
<dbReference type="PANTHER" id="PTHR10972:SF209">
    <property type="entry name" value="OXYSTEROL-BINDING PROTEIN"/>
    <property type="match status" value="1"/>
</dbReference>
<dbReference type="OrthoDB" id="416222at2759"/>
<dbReference type="SUPFAM" id="SSF144000">
    <property type="entry name" value="Oxysterol-binding protein-like"/>
    <property type="match status" value="1"/>
</dbReference>
<organism evidence="4 5">
    <name type="scientific">Brachionus plicatilis</name>
    <name type="common">Marine rotifer</name>
    <name type="synonym">Brachionus muelleri</name>
    <dbReference type="NCBI Taxonomy" id="10195"/>
    <lineage>
        <taxon>Eukaryota</taxon>
        <taxon>Metazoa</taxon>
        <taxon>Spiralia</taxon>
        <taxon>Gnathifera</taxon>
        <taxon>Rotifera</taxon>
        <taxon>Eurotatoria</taxon>
        <taxon>Monogononta</taxon>
        <taxon>Pseudotrocha</taxon>
        <taxon>Ploima</taxon>
        <taxon>Brachionidae</taxon>
        <taxon>Brachionus</taxon>
    </lineage>
</organism>
<dbReference type="InterPro" id="IPR000648">
    <property type="entry name" value="Oxysterol-bd"/>
</dbReference>
<protein>
    <recommendedName>
        <fullName evidence="3">Oxysterol-binding protein</fullName>
    </recommendedName>
</protein>
<keyword evidence="3" id="KW-0813">Transport</keyword>
<evidence type="ECO:0000256" key="3">
    <source>
        <dbReference type="RuleBase" id="RU003845"/>
    </source>
</evidence>